<reference evidence="7" key="1">
    <citation type="journal article" date="2023" name="Plants (Basel)">
        <title>Genomic Analysis of Leptolyngbya boryana CZ1 Reveals Efficient Carbon Fixation Modules.</title>
        <authorList>
            <person name="Bai X."/>
            <person name="Wang H."/>
            <person name="Cheng W."/>
            <person name="Wang J."/>
            <person name="Ma M."/>
            <person name="Hu H."/>
            <person name="Song Z."/>
            <person name="Ma H."/>
            <person name="Fan Y."/>
            <person name="Du C."/>
            <person name="Xu J."/>
        </authorList>
    </citation>
    <scope>NUCLEOTIDE SEQUENCE</scope>
    <source>
        <strain evidence="7">CZ1</strain>
    </source>
</reference>
<dbReference type="Gene3D" id="2.40.420.20">
    <property type="match status" value="1"/>
</dbReference>
<dbReference type="EMBL" id="CP130144">
    <property type="protein sequence ID" value="WNZ44427.1"/>
    <property type="molecule type" value="Genomic_DNA"/>
</dbReference>
<evidence type="ECO:0000259" key="6">
    <source>
        <dbReference type="Pfam" id="PF25989"/>
    </source>
</evidence>
<feature type="region of interest" description="Disordered" evidence="4">
    <location>
        <begin position="1"/>
        <end position="25"/>
    </location>
</feature>
<evidence type="ECO:0000256" key="2">
    <source>
        <dbReference type="ARBA" id="ARBA00023054"/>
    </source>
</evidence>
<evidence type="ECO:0000313" key="7">
    <source>
        <dbReference type="EMBL" id="WNZ44427.1"/>
    </source>
</evidence>
<dbReference type="Gene3D" id="2.40.50.100">
    <property type="match status" value="1"/>
</dbReference>
<feature type="coiled-coil region" evidence="3">
    <location>
        <begin position="160"/>
        <end position="187"/>
    </location>
</feature>
<comment type="subcellular location">
    <subcellularLocation>
        <location evidence="1">Cell envelope</location>
    </subcellularLocation>
</comment>
<keyword evidence="5" id="KW-1133">Transmembrane helix</keyword>
<reference evidence="7" key="2">
    <citation type="submission" date="2023-07" db="EMBL/GenBank/DDBJ databases">
        <authorList>
            <person name="Bai X.-H."/>
            <person name="Wang H.-H."/>
            <person name="Wang J."/>
            <person name="Ma M.-Y."/>
            <person name="Hu H.-H."/>
            <person name="Song Z.-L."/>
            <person name="Ma H.-G."/>
            <person name="Fan Y."/>
            <person name="Du C.-Y."/>
            <person name="Xu J.-C."/>
        </authorList>
    </citation>
    <scope>NUCLEOTIDE SEQUENCE</scope>
    <source>
        <strain evidence="7">CZ1</strain>
    </source>
</reference>
<dbReference type="PANTHER" id="PTHR32347:SF29">
    <property type="entry name" value="UPF0194 MEMBRANE PROTEIN YBHG"/>
    <property type="match status" value="1"/>
</dbReference>
<feature type="domain" description="YknX-like C-terminal permuted SH3-like" evidence="6">
    <location>
        <begin position="394"/>
        <end position="461"/>
    </location>
</feature>
<proteinExistence type="predicted"/>
<protein>
    <submittedName>
        <fullName evidence="7">HlyD family efflux transporter periplasmic adaptor subunit</fullName>
    </submittedName>
</protein>
<accession>A0AA96WRJ8</accession>
<feature type="coiled-coil region" evidence="3">
    <location>
        <begin position="219"/>
        <end position="274"/>
    </location>
</feature>
<evidence type="ECO:0000256" key="5">
    <source>
        <dbReference type="SAM" id="Phobius"/>
    </source>
</evidence>
<dbReference type="AlphaFoldDB" id="A0AA96WRJ8"/>
<feature type="compositionally biased region" description="Polar residues" evidence="4">
    <location>
        <begin position="1"/>
        <end position="11"/>
    </location>
</feature>
<sequence length="463" mass="50293">MKLLPRTTQPASDLREDLSPHSPKKKSRWLIYGGAAIATFTAIVWAFRPTPIVVETQAVTRGELQVSVAAEGKTRIRDRFVISAPVSGRLTRIQLKAGDAVQPGEIVAQIEPLTLTAPVQEALGRLAEARAQREGVATQRPKSATLAQAQTRIQAAIATQRQAEASVAQAQAAFNQAQRDRQRAQEMAASGVISRRDRENAELVEITRAKELESATLAAKAASAEVDVARAALTVLQAEQRDPDYLLKVYDARIASIEADLAKLKDEANRTSVRSPSGGQVLRLLQQSAQSVTAGTPLLEIGDISKLEIVIDVLSTDALKIKPGNVILVQTGTGMPMLKAKVRRIEPSAFTKVSALGVEEQRVNIIGDFINAPASLGDGYRSDVQIVVWQNPDVLKVPLSALFRCDQAWCVFSVQDSKAQERSIEMGQRSTFEAEVQKGLQARETVILHPNEQIKTGTLVKLR</sequence>
<evidence type="ECO:0000256" key="3">
    <source>
        <dbReference type="SAM" id="Coils"/>
    </source>
</evidence>
<gene>
    <name evidence="7" type="ORF">Q2T42_21735</name>
</gene>
<dbReference type="Gene3D" id="2.40.30.170">
    <property type="match status" value="1"/>
</dbReference>
<evidence type="ECO:0000256" key="4">
    <source>
        <dbReference type="SAM" id="MobiDB-lite"/>
    </source>
</evidence>
<keyword evidence="2 3" id="KW-0175">Coiled coil</keyword>
<keyword evidence="5" id="KW-0472">Membrane</keyword>
<dbReference type="SUPFAM" id="SSF111369">
    <property type="entry name" value="HlyD-like secretion proteins"/>
    <property type="match status" value="1"/>
</dbReference>
<dbReference type="InterPro" id="IPR058637">
    <property type="entry name" value="YknX-like_C"/>
</dbReference>
<dbReference type="RefSeq" id="WP_316426526.1">
    <property type="nucleotide sequence ID" value="NZ_CP130144.1"/>
</dbReference>
<dbReference type="Gene3D" id="1.10.287.470">
    <property type="entry name" value="Helix hairpin bin"/>
    <property type="match status" value="1"/>
</dbReference>
<dbReference type="Pfam" id="PF25989">
    <property type="entry name" value="YknX_C"/>
    <property type="match status" value="1"/>
</dbReference>
<dbReference type="InterPro" id="IPR050465">
    <property type="entry name" value="UPF0194_transport"/>
</dbReference>
<evidence type="ECO:0000256" key="1">
    <source>
        <dbReference type="ARBA" id="ARBA00004196"/>
    </source>
</evidence>
<dbReference type="PANTHER" id="PTHR32347">
    <property type="entry name" value="EFFLUX SYSTEM COMPONENT YKNX-RELATED"/>
    <property type="match status" value="1"/>
</dbReference>
<organism evidence="7">
    <name type="scientific">Leptolyngbya boryana CZ1</name>
    <dbReference type="NCBI Taxonomy" id="3060204"/>
    <lineage>
        <taxon>Bacteria</taxon>
        <taxon>Bacillati</taxon>
        <taxon>Cyanobacteriota</taxon>
        <taxon>Cyanophyceae</taxon>
        <taxon>Leptolyngbyales</taxon>
        <taxon>Leptolyngbyaceae</taxon>
        <taxon>Leptolyngbya group</taxon>
        <taxon>Leptolyngbya</taxon>
    </lineage>
</organism>
<feature type="transmembrane region" description="Helical" evidence="5">
    <location>
        <begin position="29"/>
        <end position="47"/>
    </location>
</feature>
<name>A0AA96WRJ8_LEPBY</name>
<keyword evidence="5" id="KW-0812">Transmembrane</keyword>
<dbReference type="GO" id="GO:0030313">
    <property type="term" value="C:cell envelope"/>
    <property type="evidence" value="ECO:0007669"/>
    <property type="project" value="UniProtKB-SubCell"/>
</dbReference>